<evidence type="ECO:0000313" key="1">
    <source>
        <dbReference type="EMBL" id="ATZ18150.1"/>
    </source>
</evidence>
<dbReference type="Proteomes" id="UP000231896">
    <property type="component" value="Chromosome"/>
</dbReference>
<evidence type="ECO:0000313" key="2">
    <source>
        <dbReference type="Proteomes" id="UP000231896"/>
    </source>
</evidence>
<accession>A0A2K8NWD8</accession>
<gene>
    <name evidence="1" type="ORF">EMELA_v1c06430</name>
</gene>
<reference evidence="1 2" key="1">
    <citation type="submission" date="2017-11" db="EMBL/GenBank/DDBJ databases">
        <title>Genome sequence of Entomoplasma melaleucae M1 (ATCC 49191).</title>
        <authorList>
            <person name="Lo W.-S."/>
            <person name="Gasparich G.E."/>
            <person name="Kuo C.-H."/>
        </authorList>
    </citation>
    <scope>NUCLEOTIDE SEQUENCE [LARGE SCALE GENOMIC DNA]</scope>
    <source>
        <strain evidence="1 2">M1</strain>
    </source>
</reference>
<proteinExistence type="predicted"/>
<dbReference type="EMBL" id="CP024964">
    <property type="protein sequence ID" value="ATZ18150.1"/>
    <property type="molecule type" value="Genomic_DNA"/>
</dbReference>
<dbReference type="RefSeq" id="WP_028124241.1">
    <property type="nucleotide sequence ID" value="NZ_CP024964.1"/>
</dbReference>
<name>A0A2K8NWD8_9MOLU</name>
<keyword evidence="2" id="KW-1185">Reference proteome</keyword>
<protein>
    <submittedName>
        <fullName evidence="1">Uncharacterized protein</fullName>
    </submittedName>
</protein>
<organism evidence="1 2">
    <name type="scientific">Mesoplasma melaleucae</name>
    <dbReference type="NCBI Taxonomy" id="81459"/>
    <lineage>
        <taxon>Bacteria</taxon>
        <taxon>Bacillati</taxon>
        <taxon>Mycoplasmatota</taxon>
        <taxon>Mollicutes</taxon>
        <taxon>Entomoplasmatales</taxon>
        <taxon>Entomoplasmataceae</taxon>
        <taxon>Mesoplasma</taxon>
    </lineage>
</organism>
<dbReference type="AlphaFoldDB" id="A0A2K8NWD8"/>
<sequence>MNKKEAAAPIDVTTLVSAINALAGQTFADKAALQIKVTELVGTLEVTATVNDKTAGGDATNDTTFEVVIAPKTAGTSLTGYTQAIELTVKIGANEVNIVKALCELDNHQDATIIAAFNKLNLEHTVSDTTVVSAKTTTSLL</sequence>
<dbReference type="KEGG" id="eml:EMELA_v1c06430"/>